<evidence type="ECO:0000256" key="4">
    <source>
        <dbReference type="SAM" id="MobiDB-lite"/>
    </source>
</evidence>
<dbReference type="InterPro" id="IPR011990">
    <property type="entry name" value="TPR-like_helical_dom_sf"/>
</dbReference>
<evidence type="ECO:0000313" key="5">
    <source>
        <dbReference type="EMBL" id="CAD9261954.1"/>
    </source>
</evidence>
<accession>A0A6U4IQ37</accession>
<feature type="compositionally biased region" description="Polar residues" evidence="4">
    <location>
        <begin position="310"/>
        <end position="324"/>
    </location>
</feature>
<protein>
    <submittedName>
        <fullName evidence="7">Uncharacterized protein</fullName>
    </submittedName>
</protein>
<dbReference type="EMBL" id="HBGJ01032108">
    <property type="protein sequence ID" value="CAD9261954.1"/>
    <property type="molecule type" value="Transcribed_RNA"/>
</dbReference>
<dbReference type="PANTHER" id="PTHR44858:SF1">
    <property type="entry name" value="UDP-N-ACETYLGLUCOSAMINE--PEPTIDE N-ACETYLGLUCOSAMINYLTRANSFERASE SPINDLY-RELATED"/>
    <property type="match status" value="1"/>
</dbReference>
<dbReference type="EMBL" id="HBGJ01032110">
    <property type="protein sequence ID" value="CAD9261956.1"/>
    <property type="molecule type" value="Transcribed_RNA"/>
</dbReference>
<dbReference type="InterPro" id="IPR019734">
    <property type="entry name" value="TPR_rpt"/>
</dbReference>
<dbReference type="AlphaFoldDB" id="A0A6U4IQ37"/>
<keyword evidence="1" id="KW-0677">Repeat</keyword>
<evidence type="ECO:0000313" key="6">
    <source>
        <dbReference type="EMBL" id="CAD9261955.1"/>
    </source>
</evidence>
<evidence type="ECO:0000256" key="1">
    <source>
        <dbReference type="ARBA" id="ARBA00022737"/>
    </source>
</evidence>
<name>A0A6U4IQ37_9STRA</name>
<proteinExistence type="predicted"/>
<evidence type="ECO:0000313" key="7">
    <source>
        <dbReference type="EMBL" id="CAD9261956.1"/>
    </source>
</evidence>
<sequence>MSVPMERKTPAQLYREKLRALTPAERKLKRLEWRWSINPETQATWTAAAVRVQCLARKVQAKAVAAELRIQQRLRLLGEQFADKAQACMAEEPEEAVKNAGEALGYNARCVRANWIRAQVCFDLAEYEKCDEDCTVLLAAEKADEFKHGSLKLRAAARCKMEKWLDALEDLNALCEKNPGSIAWLSMRGNVNIRLERVDAAINDYSACVDLNKWNFGNLLRRSCAYAIAQNWWMALQDANAAVERAARPESYCHRARVHCCMRNWEEAAEDYRCALEVSPGHELATLGLAQCTLEYDPLPLLREAGDMQNMPSAPSTAGGSSTLGPDGGRGGSAAGARGESEWDQNDWDDEEKKEPPEPAAEAASAAGGRAEGRPETVQSNATSGWGTETDDDEWGVR</sequence>
<evidence type="ECO:0000256" key="2">
    <source>
        <dbReference type="ARBA" id="ARBA00022803"/>
    </source>
</evidence>
<dbReference type="SMART" id="SM00028">
    <property type="entry name" value="TPR"/>
    <property type="match status" value="3"/>
</dbReference>
<evidence type="ECO:0000256" key="3">
    <source>
        <dbReference type="PROSITE-ProRule" id="PRU00339"/>
    </source>
</evidence>
<gene>
    <name evidence="5" type="ORF">PPAR1163_LOCUS20335</name>
    <name evidence="6" type="ORF">PPAR1163_LOCUS20336</name>
    <name evidence="7" type="ORF">PPAR1163_LOCUS20337</name>
    <name evidence="8" type="ORF">PPAR1163_LOCUS20338</name>
</gene>
<feature type="repeat" description="TPR" evidence="3">
    <location>
        <begin position="249"/>
        <end position="282"/>
    </location>
</feature>
<keyword evidence="2 3" id="KW-0802">TPR repeat</keyword>
<organism evidence="7">
    <name type="scientific">Phaeomonas parva</name>
    <dbReference type="NCBI Taxonomy" id="124430"/>
    <lineage>
        <taxon>Eukaryota</taxon>
        <taxon>Sar</taxon>
        <taxon>Stramenopiles</taxon>
        <taxon>Ochrophyta</taxon>
        <taxon>Pinguiophyceae</taxon>
        <taxon>Pinguiochrysidales</taxon>
        <taxon>Pinguiochrysidaceae</taxon>
        <taxon>Phaeomonas</taxon>
    </lineage>
</organism>
<feature type="compositionally biased region" description="Polar residues" evidence="4">
    <location>
        <begin position="377"/>
        <end position="387"/>
    </location>
</feature>
<evidence type="ECO:0000313" key="8">
    <source>
        <dbReference type="EMBL" id="CAD9261957.1"/>
    </source>
</evidence>
<dbReference type="PROSITE" id="PS50005">
    <property type="entry name" value="TPR"/>
    <property type="match status" value="1"/>
</dbReference>
<reference evidence="7" key="1">
    <citation type="submission" date="2021-01" db="EMBL/GenBank/DDBJ databases">
        <authorList>
            <person name="Corre E."/>
            <person name="Pelletier E."/>
            <person name="Niang G."/>
            <person name="Scheremetjew M."/>
            <person name="Finn R."/>
            <person name="Kale V."/>
            <person name="Holt S."/>
            <person name="Cochrane G."/>
            <person name="Meng A."/>
            <person name="Brown T."/>
            <person name="Cohen L."/>
        </authorList>
    </citation>
    <scope>NUCLEOTIDE SEQUENCE</scope>
    <source>
        <strain evidence="7">CCMP2877</strain>
    </source>
</reference>
<dbReference type="Gene3D" id="1.25.40.10">
    <property type="entry name" value="Tetratricopeptide repeat domain"/>
    <property type="match status" value="1"/>
</dbReference>
<dbReference type="EMBL" id="HBGJ01032109">
    <property type="protein sequence ID" value="CAD9261955.1"/>
    <property type="molecule type" value="Transcribed_RNA"/>
</dbReference>
<dbReference type="EMBL" id="HBGJ01032111">
    <property type="protein sequence ID" value="CAD9261957.1"/>
    <property type="molecule type" value="Transcribed_RNA"/>
</dbReference>
<dbReference type="InterPro" id="IPR050498">
    <property type="entry name" value="Ycf3"/>
</dbReference>
<feature type="compositionally biased region" description="Acidic residues" evidence="4">
    <location>
        <begin position="389"/>
        <end position="398"/>
    </location>
</feature>
<feature type="compositionally biased region" description="Low complexity" evidence="4">
    <location>
        <begin position="360"/>
        <end position="369"/>
    </location>
</feature>
<feature type="region of interest" description="Disordered" evidence="4">
    <location>
        <begin position="305"/>
        <end position="398"/>
    </location>
</feature>
<dbReference type="PANTHER" id="PTHR44858">
    <property type="entry name" value="TETRATRICOPEPTIDE REPEAT PROTEIN 6"/>
    <property type="match status" value="1"/>
</dbReference>
<dbReference type="SUPFAM" id="SSF48452">
    <property type="entry name" value="TPR-like"/>
    <property type="match status" value="2"/>
</dbReference>